<name>A0A368XTE1_9BURK</name>
<keyword evidence="3 14" id="KW-0813">Transport</keyword>
<organism evidence="19 20">
    <name type="scientific">Pseudorhodoferax soli</name>
    <dbReference type="NCBI Taxonomy" id="545864"/>
    <lineage>
        <taxon>Bacteria</taxon>
        <taxon>Pseudomonadati</taxon>
        <taxon>Pseudomonadota</taxon>
        <taxon>Betaproteobacteria</taxon>
        <taxon>Burkholderiales</taxon>
        <taxon>Comamonadaceae</taxon>
    </lineage>
</organism>
<dbReference type="PANTHER" id="PTHR32552:SF68">
    <property type="entry name" value="FERRICHROME OUTER MEMBRANE TRANSPORTER_PHAGE RECEPTOR"/>
    <property type="match status" value="1"/>
</dbReference>
<feature type="domain" description="TonB-dependent receptor plug" evidence="18">
    <location>
        <begin position="80"/>
        <end position="182"/>
    </location>
</feature>
<proteinExistence type="inferred from homology"/>
<dbReference type="Proteomes" id="UP000252884">
    <property type="component" value="Unassembled WGS sequence"/>
</dbReference>
<protein>
    <submittedName>
        <fullName evidence="19">Iron complex outermembrane receptor protein</fullName>
    </submittedName>
</protein>
<reference evidence="19 20" key="1">
    <citation type="submission" date="2018-07" db="EMBL/GenBank/DDBJ databases">
        <title>Genomic Encyclopedia of Type Strains, Phase IV (KMG-IV): sequencing the most valuable type-strain genomes for metagenomic binning, comparative biology and taxonomic classification.</title>
        <authorList>
            <person name="Goeker M."/>
        </authorList>
    </citation>
    <scope>NUCLEOTIDE SEQUENCE [LARGE SCALE GENOMIC DNA]</scope>
    <source>
        <strain evidence="19 20">DSM 21634</strain>
    </source>
</reference>
<evidence type="ECO:0000256" key="1">
    <source>
        <dbReference type="ARBA" id="ARBA00004571"/>
    </source>
</evidence>
<evidence type="ECO:0000313" key="19">
    <source>
        <dbReference type="EMBL" id="RCW71242.1"/>
    </source>
</evidence>
<keyword evidence="6 14" id="KW-0812">Transmembrane</keyword>
<dbReference type="GO" id="GO:0015891">
    <property type="term" value="P:siderophore transport"/>
    <property type="evidence" value="ECO:0007669"/>
    <property type="project" value="InterPro"/>
</dbReference>
<dbReference type="InterPro" id="IPR036942">
    <property type="entry name" value="Beta-barrel_TonB_sf"/>
</dbReference>
<feature type="signal peptide" evidence="16">
    <location>
        <begin position="1"/>
        <end position="26"/>
    </location>
</feature>
<dbReference type="CDD" id="cd01347">
    <property type="entry name" value="ligand_gated_channel"/>
    <property type="match status" value="1"/>
</dbReference>
<gene>
    <name evidence="19" type="ORF">DES41_10461</name>
</gene>
<evidence type="ECO:0000256" key="12">
    <source>
        <dbReference type="ARBA" id="ARBA00023170"/>
    </source>
</evidence>
<dbReference type="AlphaFoldDB" id="A0A368XTE1"/>
<evidence type="ECO:0000313" key="20">
    <source>
        <dbReference type="Proteomes" id="UP000252884"/>
    </source>
</evidence>
<dbReference type="RefSeq" id="WP_114468496.1">
    <property type="nucleotide sequence ID" value="NZ_QPJK01000004.1"/>
</dbReference>
<dbReference type="Gene3D" id="2.170.130.10">
    <property type="entry name" value="TonB-dependent receptor, plug domain"/>
    <property type="match status" value="1"/>
</dbReference>
<keyword evidence="8" id="KW-0408">Iron</keyword>
<evidence type="ECO:0000256" key="4">
    <source>
        <dbReference type="ARBA" id="ARBA00022452"/>
    </source>
</evidence>
<dbReference type="GO" id="GO:0038023">
    <property type="term" value="F:signaling receptor activity"/>
    <property type="evidence" value="ECO:0007669"/>
    <property type="project" value="InterPro"/>
</dbReference>
<evidence type="ECO:0000259" key="18">
    <source>
        <dbReference type="Pfam" id="PF07715"/>
    </source>
</evidence>
<dbReference type="InterPro" id="IPR000531">
    <property type="entry name" value="Beta-barrel_TonB"/>
</dbReference>
<comment type="similarity">
    <text evidence="2 14 15">Belongs to the TonB-dependent receptor family.</text>
</comment>
<evidence type="ECO:0000256" key="14">
    <source>
        <dbReference type="PROSITE-ProRule" id="PRU01360"/>
    </source>
</evidence>
<dbReference type="Pfam" id="PF07715">
    <property type="entry name" value="Plug"/>
    <property type="match status" value="1"/>
</dbReference>
<dbReference type="NCBIfam" id="TIGR01783">
    <property type="entry name" value="TonB-siderophor"/>
    <property type="match status" value="1"/>
</dbReference>
<evidence type="ECO:0000256" key="5">
    <source>
        <dbReference type="ARBA" id="ARBA00022496"/>
    </source>
</evidence>
<dbReference type="InterPro" id="IPR010105">
    <property type="entry name" value="TonB_sidphr_rcpt"/>
</dbReference>
<dbReference type="InterPro" id="IPR037066">
    <property type="entry name" value="Plug_dom_sf"/>
</dbReference>
<accession>A0A368XTE1</accession>
<keyword evidence="7 16" id="KW-0732">Signal</keyword>
<evidence type="ECO:0000256" key="15">
    <source>
        <dbReference type="RuleBase" id="RU003357"/>
    </source>
</evidence>
<dbReference type="PROSITE" id="PS52016">
    <property type="entry name" value="TONB_DEPENDENT_REC_3"/>
    <property type="match status" value="1"/>
</dbReference>
<evidence type="ECO:0000256" key="11">
    <source>
        <dbReference type="ARBA" id="ARBA00023136"/>
    </source>
</evidence>
<keyword evidence="9" id="KW-0406">Ion transport</keyword>
<keyword evidence="11 14" id="KW-0472">Membrane</keyword>
<evidence type="ECO:0000256" key="10">
    <source>
        <dbReference type="ARBA" id="ARBA00023077"/>
    </source>
</evidence>
<dbReference type="InterPro" id="IPR039426">
    <property type="entry name" value="TonB-dep_rcpt-like"/>
</dbReference>
<keyword evidence="5" id="KW-0410">Iron transport</keyword>
<evidence type="ECO:0000256" key="9">
    <source>
        <dbReference type="ARBA" id="ARBA00023065"/>
    </source>
</evidence>
<evidence type="ECO:0000256" key="3">
    <source>
        <dbReference type="ARBA" id="ARBA00022448"/>
    </source>
</evidence>
<evidence type="ECO:0000256" key="7">
    <source>
        <dbReference type="ARBA" id="ARBA00022729"/>
    </source>
</evidence>
<comment type="subcellular location">
    <subcellularLocation>
        <location evidence="1 14">Cell outer membrane</location>
        <topology evidence="1 14">Multi-pass membrane protein</topology>
    </subcellularLocation>
</comment>
<evidence type="ECO:0000256" key="13">
    <source>
        <dbReference type="ARBA" id="ARBA00023237"/>
    </source>
</evidence>
<evidence type="ECO:0000256" key="6">
    <source>
        <dbReference type="ARBA" id="ARBA00022692"/>
    </source>
</evidence>
<evidence type="ECO:0000256" key="2">
    <source>
        <dbReference type="ARBA" id="ARBA00009810"/>
    </source>
</evidence>
<comment type="caution">
    <text evidence="19">The sequence shown here is derived from an EMBL/GenBank/DDBJ whole genome shotgun (WGS) entry which is preliminary data.</text>
</comment>
<dbReference type="OrthoDB" id="127311at2"/>
<feature type="chain" id="PRO_5017033728" evidence="16">
    <location>
        <begin position="27"/>
        <end position="718"/>
    </location>
</feature>
<sequence length="718" mass="78205">MRKNTATPVLLAAALAGAPAWGQTTAAPPAPAAPTAPAATAGTLGEIRVNANAERETATSPVVGYRARRAATATKTDTPLAETPQAVTVVTRDQLVDQGATNLQEALAYAAGVRSDGYGLDSRTDSVMVRGIEPSLYLDGLQQYSAGYYTSTIRPDPYTLERIEVLRGPAGMLFGAGTAAGVVNMVSKRPLQEVQREVGVQFGSWGRKQVQADLTGPLSADWSYRLVALHRQADTQVDHVPDDRTVVAPSLAWRPDGATSLVLQGYWQKDKSGTTAQFFPWHGTLLANPNGALPTSRFIGEPGDGYDTDRQSFGWQFEHRFNDQWTLRQNLRASRNRNDSDYFYANFFGNRPDVPAGGWSVDPVNQRLIERYYGRSITRTRMLGADTHAEGRLQTGAVQHTLLAGLDYSRQRQRVREGATQVSVIDAYAPVYGVDVPDRGNLVDSPGTVQRNVGVYLQDQMKLDRWILVAGLRHDRATARSDGSDSETTTATTKRLGLMYTLPAGWSPYVSYTESFTPQGGRTAGGDLFKPLRGEQVEAGVKYLPEGVPVAFTASVYRLKEKNRTVSDPTDPRDGLQLDETRNKGVELELKTSVGRHTDVIAHVNYTDADAKLGGMPRRQAAVWGKHRFAIAGLPGFSVGAGLRFMGAFTDESSSPSGPRVPSVALLDLMVAYDTDQWRYALNIANATDKVYMSTCLARGDCWVGARRNVVASATYRF</sequence>
<dbReference type="SUPFAM" id="SSF56935">
    <property type="entry name" value="Porins"/>
    <property type="match status" value="1"/>
</dbReference>
<dbReference type="InterPro" id="IPR012910">
    <property type="entry name" value="Plug_dom"/>
</dbReference>
<evidence type="ECO:0000259" key="17">
    <source>
        <dbReference type="Pfam" id="PF00593"/>
    </source>
</evidence>
<dbReference type="FunFam" id="2.170.130.10:FF:000001">
    <property type="entry name" value="Catecholate siderophore TonB-dependent receptor"/>
    <property type="match status" value="1"/>
</dbReference>
<keyword evidence="13 14" id="KW-0998">Cell outer membrane</keyword>
<dbReference type="GO" id="GO:0015344">
    <property type="term" value="F:siderophore uptake transmembrane transporter activity"/>
    <property type="evidence" value="ECO:0007669"/>
    <property type="project" value="TreeGrafter"/>
</dbReference>
<dbReference type="PANTHER" id="PTHR32552">
    <property type="entry name" value="FERRICHROME IRON RECEPTOR-RELATED"/>
    <property type="match status" value="1"/>
</dbReference>
<feature type="domain" description="TonB-dependent receptor-like beta-barrel" evidence="17">
    <location>
        <begin position="255"/>
        <end position="686"/>
    </location>
</feature>
<dbReference type="Pfam" id="PF00593">
    <property type="entry name" value="TonB_dep_Rec_b-barrel"/>
    <property type="match status" value="1"/>
</dbReference>
<dbReference type="EMBL" id="QPJK01000004">
    <property type="protein sequence ID" value="RCW71242.1"/>
    <property type="molecule type" value="Genomic_DNA"/>
</dbReference>
<keyword evidence="12 19" id="KW-0675">Receptor</keyword>
<keyword evidence="4 14" id="KW-1134">Transmembrane beta strand</keyword>
<dbReference type="GO" id="GO:0009279">
    <property type="term" value="C:cell outer membrane"/>
    <property type="evidence" value="ECO:0007669"/>
    <property type="project" value="UniProtKB-SubCell"/>
</dbReference>
<evidence type="ECO:0000256" key="8">
    <source>
        <dbReference type="ARBA" id="ARBA00023004"/>
    </source>
</evidence>
<keyword evidence="20" id="KW-1185">Reference proteome</keyword>
<dbReference type="Gene3D" id="2.40.170.20">
    <property type="entry name" value="TonB-dependent receptor, beta-barrel domain"/>
    <property type="match status" value="1"/>
</dbReference>
<evidence type="ECO:0000256" key="16">
    <source>
        <dbReference type="SAM" id="SignalP"/>
    </source>
</evidence>
<keyword evidence="10 15" id="KW-0798">TonB box</keyword>